<keyword evidence="2" id="KW-0472">Membrane</keyword>
<feature type="transmembrane region" description="Helical" evidence="2">
    <location>
        <begin position="34"/>
        <end position="56"/>
    </location>
</feature>
<organism evidence="3 4">
    <name type="scientific">Streptomyces stelliscabiei</name>
    <dbReference type="NCBI Taxonomy" id="146820"/>
    <lineage>
        <taxon>Bacteria</taxon>
        <taxon>Bacillati</taxon>
        <taxon>Actinomycetota</taxon>
        <taxon>Actinomycetes</taxon>
        <taxon>Kitasatosporales</taxon>
        <taxon>Streptomycetaceae</taxon>
        <taxon>Streptomyces</taxon>
    </lineage>
</organism>
<name>A0A8I0P2N3_9ACTN</name>
<evidence type="ECO:0000256" key="2">
    <source>
        <dbReference type="SAM" id="Phobius"/>
    </source>
</evidence>
<keyword evidence="2" id="KW-0812">Transmembrane</keyword>
<feature type="compositionally biased region" description="Low complexity" evidence="1">
    <location>
        <begin position="83"/>
        <end position="115"/>
    </location>
</feature>
<feature type="transmembrane region" description="Helical" evidence="2">
    <location>
        <begin position="6"/>
        <end position="22"/>
    </location>
</feature>
<dbReference type="EMBL" id="JADBGF010000001">
    <property type="protein sequence ID" value="MBE1595171.1"/>
    <property type="molecule type" value="Genomic_DNA"/>
</dbReference>
<reference evidence="3 4" key="1">
    <citation type="submission" date="2020-10" db="EMBL/GenBank/DDBJ databases">
        <title>Sequencing the genomes of 1000 actinobacteria strains.</title>
        <authorList>
            <person name="Klenk H.-P."/>
        </authorList>
    </citation>
    <scope>NUCLEOTIDE SEQUENCE [LARGE SCALE GENOMIC DNA]</scope>
    <source>
        <strain evidence="3 4">DSM 41803</strain>
    </source>
</reference>
<evidence type="ECO:0000256" key="1">
    <source>
        <dbReference type="SAM" id="MobiDB-lite"/>
    </source>
</evidence>
<keyword evidence="4" id="KW-1185">Reference proteome</keyword>
<proteinExistence type="predicted"/>
<accession>A0A8I0P2N3</accession>
<dbReference type="Proteomes" id="UP000629287">
    <property type="component" value="Unassembled WGS sequence"/>
</dbReference>
<keyword evidence="2" id="KW-1133">Transmembrane helix</keyword>
<protein>
    <submittedName>
        <fullName evidence="3">Uncharacterized protein</fullName>
    </submittedName>
</protein>
<sequence length="127" mass="13298">MGVFVILPRVLPLIAWPIALLAEQRLHPRTATRLLTGVAVVTAVCSTVRLGLLMVVGTARLPGNPLPGGWSDPEVRAAVATTRSPGGWPSRRSSPSCRPAPARCGGTGGHAAAPTGPWPDCRTPRWP</sequence>
<evidence type="ECO:0000313" key="4">
    <source>
        <dbReference type="Proteomes" id="UP000629287"/>
    </source>
</evidence>
<gene>
    <name evidence="3" type="ORF">H4687_001300</name>
</gene>
<feature type="region of interest" description="Disordered" evidence="1">
    <location>
        <begin position="79"/>
        <end position="127"/>
    </location>
</feature>
<comment type="caution">
    <text evidence="3">The sequence shown here is derived from an EMBL/GenBank/DDBJ whole genome shotgun (WGS) entry which is preliminary data.</text>
</comment>
<evidence type="ECO:0000313" key="3">
    <source>
        <dbReference type="EMBL" id="MBE1595171.1"/>
    </source>
</evidence>
<dbReference type="AlphaFoldDB" id="A0A8I0P2N3"/>